<evidence type="ECO:0000313" key="2">
    <source>
        <dbReference type="EMBL" id="KAK3172815.1"/>
    </source>
</evidence>
<proteinExistence type="predicted"/>
<reference evidence="2" key="1">
    <citation type="submission" date="2022-11" db="EMBL/GenBank/DDBJ databases">
        <title>Chromosomal genome sequence assembly and mating type (MAT) locus characterization of the leprose asexual lichenized fungus Lepraria neglecta (Nyl.) Erichsen.</title>
        <authorList>
            <person name="Allen J.L."/>
            <person name="Pfeffer B."/>
        </authorList>
    </citation>
    <scope>NUCLEOTIDE SEQUENCE</scope>
    <source>
        <strain evidence="2">Allen 5258</strain>
    </source>
</reference>
<evidence type="ECO:0000256" key="1">
    <source>
        <dbReference type="SAM" id="MobiDB-lite"/>
    </source>
</evidence>
<name>A0AAD9Z7F2_9LECA</name>
<gene>
    <name evidence="2" type="ORF">OEA41_006140</name>
</gene>
<keyword evidence="3" id="KW-1185">Reference proteome</keyword>
<feature type="compositionally biased region" description="Polar residues" evidence="1">
    <location>
        <begin position="1"/>
        <end position="25"/>
    </location>
</feature>
<accession>A0AAD9Z7F2</accession>
<dbReference type="AlphaFoldDB" id="A0AAD9Z7F2"/>
<feature type="compositionally biased region" description="Basic and acidic residues" evidence="1">
    <location>
        <begin position="26"/>
        <end position="38"/>
    </location>
</feature>
<protein>
    <submittedName>
        <fullName evidence="2">Uncharacterized protein</fullName>
    </submittedName>
</protein>
<dbReference type="EMBL" id="JASNWA010000007">
    <property type="protein sequence ID" value="KAK3172815.1"/>
    <property type="molecule type" value="Genomic_DNA"/>
</dbReference>
<comment type="caution">
    <text evidence="2">The sequence shown here is derived from an EMBL/GenBank/DDBJ whole genome shotgun (WGS) entry which is preliminary data.</text>
</comment>
<organism evidence="2 3">
    <name type="scientific">Lepraria neglecta</name>
    <dbReference type="NCBI Taxonomy" id="209136"/>
    <lineage>
        <taxon>Eukaryota</taxon>
        <taxon>Fungi</taxon>
        <taxon>Dikarya</taxon>
        <taxon>Ascomycota</taxon>
        <taxon>Pezizomycotina</taxon>
        <taxon>Lecanoromycetes</taxon>
        <taxon>OSLEUM clade</taxon>
        <taxon>Lecanoromycetidae</taxon>
        <taxon>Lecanorales</taxon>
        <taxon>Lecanorineae</taxon>
        <taxon>Stereocaulaceae</taxon>
        <taxon>Lepraria</taxon>
    </lineage>
</organism>
<feature type="region of interest" description="Disordered" evidence="1">
    <location>
        <begin position="1"/>
        <end position="77"/>
    </location>
</feature>
<sequence>MPMTPAPNSNSQGVMPVSSLLQSRQSEPDSDTKVRREVAGPIMEDAGVVEPDGEEKLKRRQRPIMEDAGVVEPDEES</sequence>
<evidence type="ECO:0000313" key="3">
    <source>
        <dbReference type="Proteomes" id="UP001276659"/>
    </source>
</evidence>
<dbReference type="Proteomes" id="UP001276659">
    <property type="component" value="Unassembled WGS sequence"/>
</dbReference>